<gene>
    <name evidence="4" type="ORF">LMI_0383</name>
    <name evidence="5" type="ORF">SAMN02982997_02900</name>
</gene>
<feature type="domain" description="Outer membrane protein beta-barrel" evidence="3">
    <location>
        <begin position="6"/>
        <end position="196"/>
    </location>
</feature>
<feature type="chain" id="PRO_5009750675" evidence="2">
    <location>
        <begin position="20"/>
        <end position="232"/>
    </location>
</feature>
<keyword evidence="7" id="KW-1185">Reference proteome</keyword>
<feature type="signal peptide" evidence="2">
    <location>
        <begin position="1"/>
        <end position="19"/>
    </location>
</feature>
<protein>
    <submittedName>
        <fullName evidence="5">Opacity protein</fullName>
    </submittedName>
</protein>
<organism evidence="4 6">
    <name type="scientific">Legionella micdadei</name>
    <name type="common">Tatlockia micdadei</name>
    <dbReference type="NCBI Taxonomy" id="451"/>
    <lineage>
        <taxon>Bacteria</taxon>
        <taxon>Pseudomonadati</taxon>
        <taxon>Pseudomonadota</taxon>
        <taxon>Gammaproteobacteria</taxon>
        <taxon>Legionellales</taxon>
        <taxon>Legionellaceae</taxon>
        <taxon>Legionella</taxon>
    </lineage>
</organism>
<accession>A0A098GB74</accession>
<dbReference type="STRING" id="451.B6N58_01815"/>
<evidence type="ECO:0000259" key="3">
    <source>
        <dbReference type="Pfam" id="PF13505"/>
    </source>
</evidence>
<dbReference type="EMBL" id="LN614830">
    <property type="protein sequence ID" value="CEG59743.1"/>
    <property type="molecule type" value="Genomic_DNA"/>
</dbReference>
<dbReference type="HOGENOM" id="CLU_1194412_0_0_6"/>
<name>A0A098GB74_LEGMI</name>
<dbReference type="PATRIC" id="fig|451.8.peg.1926"/>
<evidence type="ECO:0000313" key="6">
    <source>
        <dbReference type="Proteomes" id="UP000032414"/>
    </source>
</evidence>
<dbReference type="RefSeq" id="WP_045098279.1">
    <property type="nucleotide sequence ID" value="NZ_CP020614.1"/>
</dbReference>
<proteinExistence type="predicted"/>
<dbReference type="AlphaFoldDB" id="A0A098GB74"/>
<evidence type="ECO:0000313" key="5">
    <source>
        <dbReference type="EMBL" id="SCY78298.1"/>
    </source>
</evidence>
<dbReference type="Proteomes" id="UP000032414">
    <property type="component" value="Chromosome I"/>
</dbReference>
<sequence length="232" mass="25548">MNKRLLLSVLCLLSCAANASLYGGLNLGVNLVNTKKKLLYPLESVTPAFATYRSGYMGFHGQLLAGYDVHFTDRMTAAIEGDIDFFTGRAQYRINNWFLSEGVGAKEKLENGFAIFLLPGYQYNPNLRFFIGPGVSYNRFATKTNNTAGNVGVTGNFHKWLAGGGVKIGAAVSFTENTELSITYQYTQYQNATWSNVEPVSNESVKGHYKPNANLVLVGLTLRIPEAKVYTK</sequence>
<evidence type="ECO:0000313" key="4">
    <source>
        <dbReference type="EMBL" id="CEG59743.1"/>
    </source>
</evidence>
<evidence type="ECO:0000313" key="7">
    <source>
        <dbReference type="Proteomes" id="UP000182998"/>
    </source>
</evidence>
<reference evidence="4" key="1">
    <citation type="submission" date="2014-09" db="EMBL/GenBank/DDBJ databases">
        <authorList>
            <person name="GOMEZ-VALERO Laura"/>
        </authorList>
    </citation>
    <scope>NUCLEOTIDE SEQUENCE</scope>
    <source>
        <strain evidence="4">ATCC33218</strain>
    </source>
</reference>
<dbReference type="Pfam" id="PF13505">
    <property type="entry name" value="OMP_b-brl"/>
    <property type="match status" value="1"/>
</dbReference>
<dbReference type="Gene3D" id="2.40.160.20">
    <property type="match status" value="1"/>
</dbReference>
<reference evidence="6" key="2">
    <citation type="submission" date="2014-09" db="EMBL/GenBank/DDBJ databases">
        <authorList>
            <person name="Gomez-Valero L."/>
        </authorList>
    </citation>
    <scope>NUCLEOTIDE SEQUENCE [LARGE SCALE GENOMIC DNA]</scope>
    <source>
        <strain evidence="6">ATCC33218</strain>
    </source>
</reference>
<dbReference type="KEGG" id="tmc:LMI_0383"/>
<dbReference type="SUPFAM" id="SSF56925">
    <property type="entry name" value="OMPA-like"/>
    <property type="match status" value="1"/>
</dbReference>
<dbReference type="InterPro" id="IPR027385">
    <property type="entry name" value="Beta-barrel_OMP"/>
</dbReference>
<evidence type="ECO:0000256" key="2">
    <source>
        <dbReference type="SAM" id="SignalP"/>
    </source>
</evidence>
<dbReference type="InterPro" id="IPR011250">
    <property type="entry name" value="OMP/PagP_B-barrel"/>
</dbReference>
<keyword evidence="1 2" id="KW-0732">Signal</keyword>
<dbReference type="OrthoDB" id="5649744at2"/>
<dbReference type="Proteomes" id="UP000182998">
    <property type="component" value="Unassembled WGS sequence"/>
</dbReference>
<evidence type="ECO:0000256" key="1">
    <source>
        <dbReference type="ARBA" id="ARBA00022729"/>
    </source>
</evidence>
<dbReference type="EMBL" id="FMVN01000019">
    <property type="protein sequence ID" value="SCY78298.1"/>
    <property type="molecule type" value="Genomic_DNA"/>
</dbReference>
<reference evidence="5 7" key="3">
    <citation type="submission" date="2016-10" db="EMBL/GenBank/DDBJ databases">
        <authorList>
            <person name="Varghese N."/>
            <person name="Submissions S."/>
        </authorList>
    </citation>
    <scope>NUCLEOTIDE SEQUENCE [LARGE SCALE GENOMIC DNA]</scope>
    <source>
        <strain evidence="5 7">ATCC 33218</strain>
    </source>
</reference>